<dbReference type="GO" id="GO:0015271">
    <property type="term" value="F:outward rectifier potassium channel activity"/>
    <property type="evidence" value="ECO:0007669"/>
    <property type="project" value="TreeGrafter"/>
</dbReference>
<keyword evidence="5" id="KW-0406">Ion transport</keyword>
<feature type="transmembrane region" description="Helical" evidence="8">
    <location>
        <begin position="6"/>
        <end position="28"/>
    </location>
</feature>
<evidence type="ECO:0000256" key="1">
    <source>
        <dbReference type="ARBA" id="ARBA00004141"/>
    </source>
</evidence>
<dbReference type="OrthoDB" id="297496at2759"/>
<comment type="subcellular location">
    <subcellularLocation>
        <location evidence="1">Membrane</location>
        <topology evidence="1">Multi-pass membrane protein</topology>
    </subcellularLocation>
</comment>
<keyword evidence="11" id="KW-1185">Reference proteome</keyword>
<evidence type="ECO:0000256" key="3">
    <source>
        <dbReference type="ARBA" id="ARBA00022692"/>
    </source>
</evidence>
<dbReference type="GO" id="GO:0005886">
    <property type="term" value="C:plasma membrane"/>
    <property type="evidence" value="ECO:0007669"/>
    <property type="project" value="TreeGrafter"/>
</dbReference>
<dbReference type="PANTHER" id="PTHR11003:SF250">
    <property type="entry name" value="POTASSIUM CHANNEL DOMAIN-CONTAINING PROTEIN"/>
    <property type="match status" value="1"/>
</dbReference>
<feature type="transmembrane region" description="Helical" evidence="8">
    <location>
        <begin position="122"/>
        <end position="141"/>
    </location>
</feature>
<feature type="transmembrane region" description="Helical" evidence="8">
    <location>
        <begin position="78"/>
        <end position="101"/>
    </location>
</feature>
<dbReference type="GO" id="GO:0022841">
    <property type="term" value="F:potassium ion leak channel activity"/>
    <property type="evidence" value="ECO:0007669"/>
    <property type="project" value="TreeGrafter"/>
</dbReference>
<dbReference type="SUPFAM" id="SSF81324">
    <property type="entry name" value="Voltage-gated potassium channels"/>
    <property type="match status" value="1"/>
</dbReference>
<feature type="domain" description="Potassium channel" evidence="9">
    <location>
        <begin position="126"/>
        <end position="199"/>
    </location>
</feature>
<keyword evidence="2" id="KW-0813">Transport</keyword>
<evidence type="ECO:0000256" key="6">
    <source>
        <dbReference type="ARBA" id="ARBA00023136"/>
    </source>
</evidence>
<dbReference type="Gene3D" id="1.10.287.70">
    <property type="match status" value="1"/>
</dbReference>
<keyword evidence="4 8" id="KW-1133">Transmembrane helix</keyword>
<evidence type="ECO:0000256" key="5">
    <source>
        <dbReference type="ARBA" id="ARBA00023065"/>
    </source>
</evidence>
<dbReference type="AlphaFoldDB" id="A0A0C2E059"/>
<keyword evidence="7" id="KW-0407">Ion channel</keyword>
<dbReference type="InterPro" id="IPR013099">
    <property type="entry name" value="K_chnl_dom"/>
</dbReference>
<dbReference type="InterPro" id="IPR003280">
    <property type="entry name" value="2pore_dom_K_chnl"/>
</dbReference>
<accession>A0A0C2E059</accession>
<feature type="transmembrane region" description="Helical" evidence="8">
    <location>
        <begin position="40"/>
        <end position="58"/>
    </location>
</feature>
<protein>
    <submittedName>
        <fullName evidence="10">Ion channel</fullName>
    </submittedName>
</protein>
<dbReference type="PANTHER" id="PTHR11003">
    <property type="entry name" value="POTASSIUM CHANNEL, SUBFAMILY K"/>
    <property type="match status" value="1"/>
</dbReference>
<feature type="transmembrane region" description="Helical" evidence="8">
    <location>
        <begin position="147"/>
        <end position="167"/>
    </location>
</feature>
<proteinExistence type="predicted"/>
<name>A0A0C2E059_9BILA</name>
<feature type="transmembrane region" description="Helical" evidence="8">
    <location>
        <begin position="179"/>
        <end position="198"/>
    </location>
</feature>
<gene>
    <name evidence="10" type="ORF">ANCDUO_00953</name>
</gene>
<reference evidence="10 11" key="1">
    <citation type="submission" date="2013-12" db="EMBL/GenBank/DDBJ databases">
        <title>Draft genome of the parsitic nematode Ancylostoma duodenale.</title>
        <authorList>
            <person name="Mitreva M."/>
        </authorList>
    </citation>
    <scope>NUCLEOTIDE SEQUENCE [LARGE SCALE GENOMIC DNA]</scope>
    <source>
        <strain evidence="10 11">Zhejiang</strain>
    </source>
</reference>
<dbReference type="Proteomes" id="UP000054047">
    <property type="component" value="Unassembled WGS sequence"/>
</dbReference>
<keyword evidence="3 8" id="KW-0812">Transmembrane</keyword>
<evidence type="ECO:0000313" key="10">
    <source>
        <dbReference type="EMBL" id="KIH68712.1"/>
    </source>
</evidence>
<keyword evidence="6 8" id="KW-0472">Membrane</keyword>
<dbReference type="Pfam" id="PF07885">
    <property type="entry name" value="Ion_trans_2"/>
    <property type="match status" value="1"/>
</dbReference>
<evidence type="ECO:0000256" key="7">
    <source>
        <dbReference type="ARBA" id="ARBA00023303"/>
    </source>
</evidence>
<dbReference type="GO" id="GO:0030322">
    <property type="term" value="P:stabilization of membrane potential"/>
    <property type="evidence" value="ECO:0007669"/>
    <property type="project" value="TreeGrafter"/>
</dbReference>
<evidence type="ECO:0000313" key="11">
    <source>
        <dbReference type="Proteomes" id="UP000054047"/>
    </source>
</evidence>
<dbReference type="EMBL" id="KN726309">
    <property type="protein sequence ID" value="KIH68712.1"/>
    <property type="molecule type" value="Genomic_DNA"/>
</dbReference>
<organism evidence="10 11">
    <name type="scientific">Ancylostoma duodenale</name>
    <dbReference type="NCBI Taxonomy" id="51022"/>
    <lineage>
        <taxon>Eukaryota</taxon>
        <taxon>Metazoa</taxon>
        <taxon>Ecdysozoa</taxon>
        <taxon>Nematoda</taxon>
        <taxon>Chromadorea</taxon>
        <taxon>Rhabditida</taxon>
        <taxon>Rhabditina</taxon>
        <taxon>Rhabditomorpha</taxon>
        <taxon>Strongyloidea</taxon>
        <taxon>Ancylostomatidae</taxon>
        <taxon>Ancylostomatinae</taxon>
        <taxon>Ancylostoma</taxon>
    </lineage>
</organism>
<evidence type="ECO:0000256" key="4">
    <source>
        <dbReference type="ARBA" id="ARBA00022989"/>
    </source>
</evidence>
<evidence type="ECO:0000256" key="2">
    <source>
        <dbReference type="ARBA" id="ARBA00022448"/>
    </source>
</evidence>
<sequence length="335" mass="37630">MQVAIASIPYIVICISLCLYVVFGAFIFSVIDDFMDKDTFATRCFFIFTTLTTIALLTRQHTYACEELAQNNLSMPTSVPLLLMALTNFGQLFAELFWALITSVSTSVHVDPESRRKIPISVAIAFLVLHSLFGAVIFTYWLDELPFITAIYFSFVSITTIGFGDVIVSPQNNVDTLILTFYLVSGIVIMTTFINGVVDHVMWIHYLGRGPTSIRKNVIWFGGESMTVQELMLLAASSFETHVQQISPRQLRETLRNLDEIIALALSDELRKKSKVFLNSGTFFSGGVLMDEEESKTKHRLKAASSLSRMSIPYHEKNIAALKVIHCRAYAKPQH</sequence>
<evidence type="ECO:0000259" key="9">
    <source>
        <dbReference type="Pfam" id="PF07885"/>
    </source>
</evidence>
<evidence type="ECO:0000256" key="8">
    <source>
        <dbReference type="SAM" id="Phobius"/>
    </source>
</evidence>